<feature type="non-terminal residue" evidence="2">
    <location>
        <position position="486"/>
    </location>
</feature>
<dbReference type="NCBIfam" id="TIGR02167">
    <property type="entry name" value="Liste_lipo_26"/>
    <property type="match status" value="2"/>
</dbReference>
<keyword evidence="1" id="KW-0472">Membrane</keyword>
<evidence type="ECO:0000313" key="3">
    <source>
        <dbReference type="Proteomes" id="UP000789595"/>
    </source>
</evidence>
<keyword evidence="1" id="KW-1133">Transmembrane helix</keyword>
<dbReference type="AlphaFoldDB" id="A0A8J2SC35"/>
<keyword evidence="1" id="KW-0812">Transmembrane</keyword>
<evidence type="ECO:0000313" key="2">
    <source>
        <dbReference type="EMBL" id="CAH0366918.1"/>
    </source>
</evidence>
<organism evidence="2 3">
    <name type="scientific">Pelagomonas calceolata</name>
    <dbReference type="NCBI Taxonomy" id="35677"/>
    <lineage>
        <taxon>Eukaryota</taxon>
        <taxon>Sar</taxon>
        <taxon>Stramenopiles</taxon>
        <taxon>Ochrophyta</taxon>
        <taxon>Pelagophyceae</taxon>
        <taxon>Pelagomonadales</taxon>
        <taxon>Pelagomonadaceae</taxon>
        <taxon>Pelagomonas</taxon>
    </lineage>
</organism>
<dbReference type="InterPro" id="IPR005046">
    <property type="entry name" value="DUF285"/>
</dbReference>
<gene>
    <name evidence="2" type="ORF">PECAL_1P34330</name>
</gene>
<feature type="transmembrane region" description="Helical" evidence="1">
    <location>
        <begin position="430"/>
        <end position="448"/>
    </location>
</feature>
<protein>
    <recommendedName>
        <fullName evidence="4">BspA family leucine-rich repeat surface protein</fullName>
    </recommendedName>
</protein>
<comment type="caution">
    <text evidence="2">The sequence shown here is derived from an EMBL/GenBank/DDBJ whole genome shotgun (WGS) entry which is preliminary data.</text>
</comment>
<name>A0A8J2SC35_9STRA</name>
<reference evidence="2" key="1">
    <citation type="submission" date="2021-11" db="EMBL/GenBank/DDBJ databases">
        <authorList>
            <consortium name="Genoscope - CEA"/>
            <person name="William W."/>
        </authorList>
    </citation>
    <scope>NUCLEOTIDE SEQUENCE</scope>
</reference>
<dbReference type="OrthoDB" id="198852at2759"/>
<dbReference type="EMBL" id="CAKKNE010000001">
    <property type="protein sequence ID" value="CAH0366918.1"/>
    <property type="molecule type" value="Genomic_DNA"/>
</dbReference>
<dbReference type="Pfam" id="PF03382">
    <property type="entry name" value="DUF285"/>
    <property type="match status" value="3"/>
</dbReference>
<sequence>MTDSNIYTARDAWLANPTAAEATYGHISTWETGGVTDMSYLFCASSSTSGLSQGCKTAAASFNEDIGAWDTSGVTTMDYMFYKASAFDQDLSDWRDLGWCLDGVYLWGEFFGTPCASTSCGTGANMATLVCGGEPHDDSTIQTAVATWLADATGAEATYGHISTWETSRVTDMSYLFRGASSFDEDIGAWDTSGVITIMYEMFKGAYAFDQDLGWCVDYGVSLYDAFEYTPCESTSCGVTLGCPAPTPAPTITHPPTYTVAPTASPLVAVDGYGDNGIRTAVASWSVSNPAAAIRKYGHISTWQTGGVTDMSELFCTNCGLWIASNFNEDISAWDTSGVTDMKEMFYKQSSDASSFNQDLSGWDVVAVTRMGDMFKDAKDFDQDLGWCLDNDVGLKEAFKGTKCESTSCGVAQKDVIGICDPQCIMNSPTIAIALVVLLAGFGACVYWRKKKDETYVAAARRLLYSCLCCCCLCCRKKKEPSGINS</sequence>
<keyword evidence="3" id="KW-1185">Reference proteome</keyword>
<dbReference type="Proteomes" id="UP000789595">
    <property type="component" value="Unassembled WGS sequence"/>
</dbReference>
<evidence type="ECO:0008006" key="4">
    <source>
        <dbReference type="Google" id="ProtNLM"/>
    </source>
</evidence>
<accession>A0A8J2SC35</accession>
<evidence type="ECO:0000256" key="1">
    <source>
        <dbReference type="SAM" id="Phobius"/>
    </source>
</evidence>
<proteinExistence type="predicted"/>
<dbReference type="InterPro" id="IPR011889">
    <property type="entry name" value="Liste_lipo_26"/>
</dbReference>